<dbReference type="OrthoDB" id="9154303at2"/>
<protein>
    <recommendedName>
        <fullName evidence="4">PH domain-containing protein</fullName>
    </recommendedName>
</protein>
<dbReference type="Proteomes" id="UP000092713">
    <property type="component" value="Unassembled WGS sequence"/>
</dbReference>
<evidence type="ECO:0008006" key="4">
    <source>
        <dbReference type="Google" id="ProtNLM"/>
    </source>
</evidence>
<organism evidence="2 3">
    <name type="scientific">Janthinobacterium psychrotolerans</name>
    <dbReference type="NCBI Taxonomy" id="1747903"/>
    <lineage>
        <taxon>Bacteria</taxon>
        <taxon>Pseudomonadati</taxon>
        <taxon>Pseudomonadota</taxon>
        <taxon>Betaproteobacteria</taxon>
        <taxon>Burkholderiales</taxon>
        <taxon>Oxalobacteraceae</taxon>
        <taxon>Janthinobacterium</taxon>
    </lineage>
</organism>
<evidence type="ECO:0000313" key="3">
    <source>
        <dbReference type="Proteomes" id="UP000092713"/>
    </source>
</evidence>
<feature type="transmembrane region" description="Helical" evidence="1">
    <location>
        <begin position="51"/>
        <end position="68"/>
    </location>
</feature>
<feature type="transmembrane region" description="Helical" evidence="1">
    <location>
        <begin position="23"/>
        <end position="45"/>
    </location>
</feature>
<evidence type="ECO:0000256" key="1">
    <source>
        <dbReference type="SAM" id="Phobius"/>
    </source>
</evidence>
<keyword evidence="1" id="KW-0472">Membrane</keyword>
<dbReference type="STRING" id="1747903.ASR47_102030"/>
<keyword evidence="3" id="KW-1185">Reference proteome</keyword>
<dbReference type="RefSeq" id="WP_065306557.1">
    <property type="nucleotide sequence ID" value="NZ_LOCQ01000043.1"/>
</dbReference>
<proteinExistence type="predicted"/>
<sequence length="164" mass="18324">MTDPLALPDSNGPRAVFLCGKSWTAYTGTFFIAVLLFFAALPLAFKYNTRAALIVLAGSALIVGYRLLTIRSYQLYYDEAGVWLASGILPWKKKLTGVPWRDLGQASHETTFWSWLFRSYTVRISMRSTGQTVIHASGMARGKHAVDTIHIRLRELLDSRAVVV</sequence>
<gene>
    <name evidence="2" type="ORF">ASR47_102030</name>
</gene>
<keyword evidence="1" id="KW-0812">Transmembrane</keyword>
<evidence type="ECO:0000313" key="2">
    <source>
        <dbReference type="EMBL" id="OBV40825.1"/>
    </source>
</evidence>
<dbReference type="EMBL" id="LOCQ01000043">
    <property type="protein sequence ID" value="OBV40825.1"/>
    <property type="molecule type" value="Genomic_DNA"/>
</dbReference>
<reference evidence="2 3" key="1">
    <citation type="submission" date="2016-04" db="EMBL/GenBank/DDBJ databases">
        <title>Draft genome sequence of Janthinobacterium psychrotolerans sp. nov., isolated from freshwater sediments in Denmark.</title>
        <authorList>
            <person name="Gong X."/>
            <person name="Skrivergaard S."/>
            <person name="Korsgaard B.S."/>
            <person name="Schreiber L."/>
            <person name="Marshall I.P."/>
            <person name="Finster K."/>
            <person name="Schramm A."/>
        </authorList>
    </citation>
    <scope>NUCLEOTIDE SEQUENCE [LARGE SCALE GENOMIC DNA]</scope>
    <source>
        <strain evidence="2 3">S3-2</strain>
    </source>
</reference>
<comment type="caution">
    <text evidence="2">The sequence shown here is derived from an EMBL/GenBank/DDBJ whole genome shotgun (WGS) entry which is preliminary data.</text>
</comment>
<name>A0A1A7C7T2_9BURK</name>
<dbReference type="PATRIC" id="fig|1747903.4.peg.4483"/>
<dbReference type="AlphaFoldDB" id="A0A1A7C7T2"/>
<accession>A0A1A7C7T2</accession>
<keyword evidence="1" id="KW-1133">Transmembrane helix</keyword>